<dbReference type="InterPro" id="IPR036412">
    <property type="entry name" value="HAD-like_sf"/>
</dbReference>
<accession>A0ABM4D7H3</accession>
<keyword evidence="1" id="KW-0812">Transmembrane</keyword>
<sequence length="254" mass="28246">MFRALQRSSILKSVSAKAFAQTSIQAERFISTKKAVVFNLRGSVVPALSHVVKKFARDHNMSESEMMAKLFKEGDKSLLKKIEPALLSRHGSFHVALAELVSAIQGIRAEGIKTGLILDAGDLNPAYIPIDTELFDVTSPALKPAILDQLKVDSADVVYVDNVEKNLKAAQSLGMTTIKVENIESALRDIEASLQVPLKEFLPGFSWIYWDNANSPYKNTKENLLYYLLVIYVFMVSGHLSLKYVFKVDGTQQH</sequence>
<keyword evidence="1" id="KW-1133">Transmembrane helix</keyword>
<dbReference type="RefSeq" id="XP_065670262.1">
    <property type="nucleotide sequence ID" value="XM_065814190.1"/>
</dbReference>
<evidence type="ECO:0000313" key="2">
    <source>
        <dbReference type="Proteomes" id="UP001652625"/>
    </source>
</evidence>
<dbReference type="Gene3D" id="3.40.50.1000">
    <property type="entry name" value="HAD superfamily/HAD-like"/>
    <property type="match status" value="1"/>
</dbReference>
<gene>
    <name evidence="3 4" type="primary">LOC100199013</name>
</gene>
<keyword evidence="1" id="KW-0472">Membrane</keyword>
<keyword evidence="2" id="KW-1185">Reference proteome</keyword>
<dbReference type="SUPFAM" id="SSF56784">
    <property type="entry name" value="HAD-like"/>
    <property type="match status" value="1"/>
</dbReference>
<feature type="transmembrane region" description="Helical" evidence="1">
    <location>
        <begin position="224"/>
        <end position="246"/>
    </location>
</feature>
<dbReference type="RefSeq" id="XP_065670261.1">
    <property type="nucleotide sequence ID" value="XM_065814189.1"/>
</dbReference>
<dbReference type="InterPro" id="IPR052898">
    <property type="entry name" value="ACAD10-like"/>
</dbReference>
<dbReference type="GeneID" id="100199013"/>
<dbReference type="InterPro" id="IPR023214">
    <property type="entry name" value="HAD_sf"/>
</dbReference>
<dbReference type="PANTHER" id="PTHR47829:SF1">
    <property type="entry name" value="HAD FAMILY PHOSPHATASE"/>
    <property type="match status" value="1"/>
</dbReference>
<evidence type="ECO:0000256" key="1">
    <source>
        <dbReference type="SAM" id="Phobius"/>
    </source>
</evidence>
<proteinExistence type="predicted"/>
<evidence type="ECO:0000313" key="4">
    <source>
        <dbReference type="RefSeq" id="XP_065670262.1"/>
    </source>
</evidence>
<organism evidence="2 3">
    <name type="scientific">Hydra vulgaris</name>
    <name type="common">Hydra</name>
    <name type="synonym">Hydra attenuata</name>
    <dbReference type="NCBI Taxonomy" id="6087"/>
    <lineage>
        <taxon>Eukaryota</taxon>
        <taxon>Metazoa</taxon>
        <taxon>Cnidaria</taxon>
        <taxon>Hydrozoa</taxon>
        <taxon>Hydroidolina</taxon>
        <taxon>Anthoathecata</taxon>
        <taxon>Aplanulata</taxon>
        <taxon>Hydridae</taxon>
        <taxon>Hydra</taxon>
    </lineage>
</organism>
<reference evidence="3 4" key="1">
    <citation type="submission" date="2025-05" db="UniProtKB">
        <authorList>
            <consortium name="RefSeq"/>
        </authorList>
    </citation>
    <scope>IDENTIFICATION</scope>
</reference>
<dbReference type="PANTHER" id="PTHR47829">
    <property type="entry name" value="HYDROLASE, PUTATIVE (AFU_ORTHOLOGUE AFUA_1G12880)-RELATED"/>
    <property type="match status" value="1"/>
</dbReference>
<evidence type="ECO:0000313" key="3">
    <source>
        <dbReference type="RefSeq" id="XP_065670261.1"/>
    </source>
</evidence>
<name>A0ABM4D7H3_HYDVU</name>
<dbReference type="Proteomes" id="UP001652625">
    <property type="component" value="Chromosome 12"/>
</dbReference>
<protein>
    <submittedName>
        <fullName evidence="3 4">Uncharacterized protein LOC100199013</fullName>
    </submittedName>
</protein>